<evidence type="ECO:0000256" key="1">
    <source>
        <dbReference type="SAM" id="MobiDB-lite"/>
    </source>
</evidence>
<gene>
    <name evidence="2" type="ORF">MCHLO_00728</name>
</gene>
<feature type="region of interest" description="Disordered" evidence="1">
    <location>
        <begin position="1"/>
        <end position="33"/>
    </location>
</feature>
<feature type="region of interest" description="Disordered" evidence="1">
    <location>
        <begin position="268"/>
        <end position="289"/>
    </location>
</feature>
<dbReference type="EMBL" id="DF838488">
    <property type="protein sequence ID" value="GAT43035.1"/>
    <property type="molecule type" value="Genomic_DNA"/>
</dbReference>
<organism evidence="2 3">
    <name type="scientific">Mycena chlorophos</name>
    <name type="common">Agaric fungus</name>
    <name type="synonym">Agaricus chlorophos</name>
    <dbReference type="NCBI Taxonomy" id="658473"/>
    <lineage>
        <taxon>Eukaryota</taxon>
        <taxon>Fungi</taxon>
        <taxon>Dikarya</taxon>
        <taxon>Basidiomycota</taxon>
        <taxon>Agaricomycotina</taxon>
        <taxon>Agaricomycetes</taxon>
        <taxon>Agaricomycetidae</taxon>
        <taxon>Agaricales</taxon>
        <taxon>Marasmiineae</taxon>
        <taxon>Mycenaceae</taxon>
        <taxon>Mycena</taxon>
    </lineage>
</organism>
<accession>A0ABQ0KWU2</accession>
<feature type="compositionally biased region" description="Polar residues" evidence="1">
    <location>
        <begin position="21"/>
        <end position="30"/>
    </location>
</feature>
<dbReference type="Proteomes" id="UP000815677">
    <property type="component" value="Unassembled WGS sequence"/>
</dbReference>
<reference evidence="2" key="1">
    <citation type="submission" date="2014-09" db="EMBL/GenBank/DDBJ databases">
        <title>Genome sequence of the luminous mushroom Mycena chlorophos for searching fungal bioluminescence genes.</title>
        <authorList>
            <person name="Tanaka Y."/>
            <person name="Kasuga D."/>
            <person name="Oba Y."/>
            <person name="Hase S."/>
            <person name="Sato K."/>
            <person name="Oba Y."/>
            <person name="Sakakibara Y."/>
        </authorList>
    </citation>
    <scope>NUCLEOTIDE SEQUENCE</scope>
</reference>
<keyword evidence="3" id="KW-1185">Reference proteome</keyword>
<proteinExistence type="predicted"/>
<feature type="region of interest" description="Disordered" evidence="1">
    <location>
        <begin position="41"/>
        <end position="60"/>
    </location>
</feature>
<name>A0ABQ0KWU2_MYCCL</name>
<evidence type="ECO:0000313" key="3">
    <source>
        <dbReference type="Proteomes" id="UP000815677"/>
    </source>
</evidence>
<protein>
    <submittedName>
        <fullName evidence="2">Uncharacterized protein</fullName>
    </submittedName>
</protein>
<feature type="non-terminal residue" evidence="2">
    <location>
        <position position="1"/>
    </location>
</feature>
<evidence type="ECO:0000313" key="2">
    <source>
        <dbReference type="EMBL" id="GAT43035.1"/>
    </source>
</evidence>
<sequence>RLRRTSHPHPCIPPSALHETQPPQTAQSRQRAGVVFHQQGRFSGRQARQSRSGGTPGQAVGENLHLHPRTVALQAPAAAHLPSTPSKLGSAALLDPFPHWPVRCCFSDRCTLLLLWEWALDKPSQVAALPPDISERSKRAERHISTADIIFRAVVRILSLRICSRCPSHRCLPPAFSEEPRRIRNVTSDNVYSYRVQRLDTRYALPELDSSAHQRPRRLECPVASRSVIVMWIGLQRSASHFRASQEYFCGCSSRSRACPCVSTQSGVDVSAKSTGGPGARTARRRARK</sequence>